<dbReference type="InterPro" id="IPR000953">
    <property type="entry name" value="Chromo/chromo_shadow_dom"/>
</dbReference>
<dbReference type="GO" id="GO:0006338">
    <property type="term" value="P:chromatin remodeling"/>
    <property type="evidence" value="ECO:0007669"/>
    <property type="project" value="UniProtKB-ARBA"/>
</dbReference>
<dbReference type="Proteomes" id="UP000073492">
    <property type="component" value="Unassembled WGS sequence"/>
</dbReference>
<feature type="region of interest" description="Disordered" evidence="2">
    <location>
        <begin position="183"/>
        <end position="309"/>
    </location>
</feature>
<organism evidence="4 5">
    <name type="scientific">Pseudocercospora musae</name>
    <dbReference type="NCBI Taxonomy" id="113226"/>
    <lineage>
        <taxon>Eukaryota</taxon>
        <taxon>Fungi</taxon>
        <taxon>Dikarya</taxon>
        <taxon>Ascomycota</taxon>
        <taxon>Pezizomycotina</taxon>
        <taxon>Dothideomycetes</taxon>
        <taxon>Dothideomycetidae</taxon>
        <taxon>Mycosphaerellales</taxon>
        <taxon>Mycosphaerellaceae</taxon>
        <taxon>Pseudocercospora</taxon>
    </lineage>
</organism>
<dbReference type="CDD" id="cd00024">
    <property type="entry name" value="CD_CSD"/>
    <property type="match status" value="1"/>
</dbReference>
<sequence length="679" mass="74706">MVSFEDGHVEHVSSTTESEAEPSVVQLRSRKRTSWAARMTERPGHARGSGLNEEDETETESASGIESAHESQEGRGYSSGGESGGDFEEESADSREESGYSSGDESGGDSEGSRCEVSAILDSRYNRKAAVTEYKVQWEGYEDELPTWESSNNFINAAAMVNAFHKSRPSNAAKSHAHTTCSKAVATEAEDDEQHCSESLESVGSDAGHTSDEDSDRQRGSDGNRSEQEDWKSLGNTLPSQNGQSSSSGAKARSTASVNKATTGKLHHSKKVTFAQSDSALLSQRQDPLRNQRISQEAPETRKRKEDRLRYVKSQAATKTYTVRFSDSSGRDPSLFSGTFVRIPSSGVGLLCGADAVYNLLKPQFSDITKASVVSTIRGLVSDYGEFQLSEKEQGDSDLRSPANRNFFHDQLAAGLAHFGNYVLGVVVIGRRREGGHEVFLEDQRPEKKGKGEVKWVMWEKEHWEALVPAASVMEKRHVGCPVGADRRALGWAGHLFSCSEELHWSMSTSAAMDTMDNTEAHLPSPPPLPAPVHPLQDYLDQIRRYLDSATYADQAIVTETSEWYSAAAEENIQSDIEDQLIDVFKTASRNLDSSDSQSQAEKAFLLGIGFAEDEVEAALLTSSRQSKTRERQEEDKAARWQDADMDTLQDQQLAFWRGGFPPSIYSWLDLVRVVLAPA</sequence>
<keyword evidence="5" id="KW-1185">Reference proteome</keyword>
<comment type="subunit">
    <text evidence="1">Component of the NuA4 histone acetyltransferase complex.</text>
</comment>
<feature type="compositionally biased region" description="Polar residues" evidence="2">
    <location>
        <begin position="274"/>
        <end position="286"/>
    </location>
</feature>
<dbReference type="InterPro" id="IPR016197">
    <property type="entry name" value="Chromo-like_dom_sf"/>
</dbReference>
<dbReference type="EMBL" id="LFZO01000749">
    <property type="protein sequence ID" value="KXS98275.1"/>
    <property type="molecule type" value="Genomic_DNA"/>
</dbReference>
<protein>
    <recommendedName>
        <fullName evidence="3">Chromo domain-containing protein</fullName>
    </recommendedName>
</protein>
<gene>
    <name evidence="4" type="ORF">AC579_1074</name>
</gene>
<feature type="compositionally biased region" description="Basic and acidic residues" evidence="2">
    <location>
        <begin position="1"/>
        <end position="11"/>
    </location>
</feature>
<dbReference type="Gene3D" id="2.40.50.40">
    <property type="match status" value="1"/>
</dbReference>
<dbReference type="SUPFAM" id="SSF54160">
    <property type="entry name" value="Chromo domain-like"/>
    <property type="match status" value="1"/>
</dbReference>
<dbReference type="AlphaFoldDB" id="A0A139H717"/>
<feature type="compositionally biased region" description="Basic and acidic residues" evidence="2">
    <location>
        <begin position="299"/>
        <end position="309"/>
    </location>
</feature>
<evidence type="ECO:0000256" key="2">
    <source>
        <dbReference type="SAM" id="MobiDB-lite"/>
    </source>
</evidence>
<feature type="compositionally biased region" description="Basic and acidic residues" evidence="2">
    <location>
        <begin position="209"/>
        <end position="232"/>
    </location>
</feature>
<feature type="compositionally biased region" description="Polar residues" evidence="2">
    <location>
        <begin position="234"/>
        <end position="262"/>
    </location>
</feature>
<dbReference type="SMART" id="SM00298">
    <property type="entry name" value="CHROMO"/>
    <property type="match status" value="1"/>
</dbReference>
<feature type="domain" description="Chromo" evidence="3">
    <location>
        <begin position="115"/>
        <end position="176"/>
    </location>
</feature>
<dbReference type="PROSITE" id="PS50013">
    <property type="entry name" value="CHROMO_2"/>
    <property type="match status" value="1"/>
</dbReference>
<dbReference type="OrthoDB" id="10671816at2759"/>
<evidence type="ECO:0000259" key="3">
    <source>
        <dbReference type="PROSITE" id="PS50013"/>
    </source>
</evidence>
<evidence type="ECO:0000313" key="5">
    <source>
        <dbReference type="Proteomes" id="UP000073492"/>
    </source>
</evidence>
<dbReference type="Pfam" id="PF00385">
    <property type="entry name" value="Chromo"/>
    <property type="match status" value="1"/>
</dbReference>
<dbReference type="InterPro" id="IPR023780">
    <property type="entry name" value="Chromo_domain"/>
</dbReference>
<name>A0A139H717_9PEZI</name>
<accession>A0A139H717</accession>
<comment type="caution">
    <text evidence="4">The sequence shown here is derived from an EMBL/GenBank/DDBJ whole genome shotgun (WGS) entry which is preliminary data.</text>
</comment>
<proteinExistence type="predicted"/>
<reference evidence="4 5" key="1">
    <citation type="submission" date="2015-07" db="EMBL/GenBank/DDBJ databases">
        <title>Comparative genomics of the Sigatoka disease complex on banana suggests a link between parallel evolutionary changes in Pseudocercospora fijiensis and Pseudocercospora eumusae and increased virulence on the banana host.</title>
        <authorList>
            <person name="Chang T.-C."/>
            <person name="Salvucci A."/>
            <person name="Crous P.W."/>
            <person name="Stergiopoulos I."/>
        </authorList>
    </citation>
    <scope>NUCLEOTIDE SEQUENCE [LARGE SCALE GENOMIC DNA]</scope>
    <source>
        <strain evidence="4 5">CBS 116634</strain>
    </source>
</reference>
<feature type="region of interest" description="Disordered" evidence="2">
    <location>
        <begin position="1"/>
        <end position="115"/>
    </location>
</feature>
<evidence type="ECO:0000256" key="1">
    <source>
        <dbReference type="ARBA" id="ARBA00011353"/>
    </source>
</evidence>
<evidence type="ECO:0000313" key="4">
    <source>
        <dbReference type="EMBL" id="KXS98275.1"/>
    </source>
</evidence>